<evidence type="ECO:0000313" key="8">
    <source>
        <dbReference type="EMBL" id="CAA9446161.1"/>
    </source>
</evidence>
<accession>A0A6J4QTR9</accession>
<dbReference type="GO" id="GO:0005345">
    <property type="term" value="F:purine nucleobase transmembrane transporter activity"/>
    <property type="evidence" value="ECO:0007669"/>
    <property type="project" value="TreeGrafter"/>
</dbReference>
<dbReference type="InterPro" id="IPR045018">
    <property type="entry name" value="Azg-like"/>
</dbReference>
<keyword evidence="3" id="KW-0813">Transport</keyword>
<dbReference type="PANTHER" id="PTHR43337:SF1">
    <property type="entry name" value="XANTHINE_URACIL PERMEASE C887.17-RELATED"/>
    <property type="match status" value="1"/>
</dbReference>
<evidence type="ECO:0000256" key="6">
    <source>
        <dbReference type="ARBA" id="ARBA00023136"/>
    </source>
</evidence>
<dbReference type="AlphaFoldDB" id="A0A6J4QTR9"/>
<gene>
    <name evidence="8" type="ORF">AVDCRST_MAG66-4426</name>
</gene>
<feature type="transmembrane region" description="Helical" evidence="7">
    <location>
        <begin position="308"/>
        <end position="326"/>
    </location>
</feature>
<protein>
    <submittedName>
        <fullName evidence="8">Xanthine/uracil/thiamine/ascorbate permease family protein</fullName>
    </submittedName>
</protein>
<dbReference type="Pfam" id="PF00860">
    <property type="entry name" value="Xan_ur_permease"/>
    <property type="match status" value="1"/>
</dbReference>
<evidence type="ECO:0000256" key="5">
    <source>
        <dbReference type="ARBA" id="ARBA00022989"/>
    </source>
</evidence>
<evidence type="ECO:0000256" key="4">
    <source>
        <dbReference type="ARBA" id="ARBA00022692"/>
    </source>
</evidence>
<sequence length="514" mass="53217">MLQACCDPVRALSHGARVWHPPRTMTSAIDRAPRGALDRFFRITERGSTTAREIRGGLVTFFTMAYIIVLNPLIIGTQPDADGRFLGGGDAPDLAAVAAATALVAGVVTILMGLYANFPLALATGLGLNAFVAFAVASQMTWADAMGLVVIEGVIITILVLTGVRRAVFNAVPAALRTAISVGIGLFIALVGLVDAGFVRRTQNPPVPVELGVGGALSGWPTLVFVLGLLAMIVMMVLRVRGALLIGIIGATVLAVVVEAIVRVGPAVGADGATNPRGWQLGVPALPDGVAAVPDFGLLGQFSLLGSFSRVGVVAVLLFVFTLLLADFFDTVGTVTAIGAEADLLDERGEPPNTQRILLVDSIAAAAGGAAGVSSNTSYIESASGVGEGARTGLASVVTGVLFLLATFLAPLVAVIPYEAATPALVVVGFLMMTQIRGIDWDDWGLAIPAFLTIILMPFTYSITNGIGAGFVTYVLLQAVRGRAREVHPLLWVVAVLFVLYFAIDPIRGLVGAA</sequence>
<feature type="transmembrane region" description="Helical" evidence="7">
    <location>
        <begin position="394"/>
        <end position="414"/>
    </location>
</feature>
<proteinExistence type="inferred from homology"/>
<evidence type="ECO:0000256" key="3">
    <source>
        <dbReference type="ARBA" id="ARBA00022448"/>
    </source>
</evidence>
<keyword evidence="6 7" id="KW-0472">Membrane</keyword>
<feature type="transmembrane region" description="Helical" evidence="7">
    <location>
        <begin position="219"/>
        <end position="238"/>
    </location>
</feature>
<organism evidence="8">
    <name type="scientific">uncultured Pseudonocardia sp</name>
    <dbReference type="NCBI Taxonomy" id="211455"/>
    <lineage>
        <taxon>Bacteria</taxon>
        <taxon>Bacillati</taxon>
        <taxon>Actinomycetota</taxon>
        <taxon>Actinomycetes</taxon>
        <taxon>Pseudonocardiales</taxon>
        <taxon>Pseudonocardiaceae</taxon>
        <taxon>Pseudonocardia</taxon>
        <taxon>environmental samples</taxon>
    </lineage>
</organism>
<comment type="subcellular location">
    <subcellularLocation>
        <location evidence="1">Endomembrane system</location>
        <topology evidence="1">Multi-pass membrane protein</topology>
    </subcellularLocation>
</comment>
<keyword evidence="5 7" id="KW-1133">Transmembrane helix</keyword>
<feature type="transmembrane region" description="Helical" evidence="7">
    <location>
        <begin position="243"/>
        <end position="262"/>
    </location>
</feature>
<reference evidence="8" key="1">
    <citation type="submission" date="2020-02" db="EMBL/GenBank/DDBJ databases">
        <authorList>
            <person name="Meier V. D."/>
        </authorList>
    </citation>
    <scope>NUCLEOTIDE SEQUENCE</scope>
    <source>
        <strain evidence="8">AVDCRST_MAG66</strain>
    </source>
</reference>
<feature type="transmembrane region" description="Helical" evidence="7">
    <location>
        <begin position="95"/>
        <end position="115"/>
    </location>
</feature>
<dbReference type="PANTHER" id="PTHR43337">
    <property type="entry name" value="XANTHINE/URACIL PERMEASE C887.17-RELATED"/>
    <property type="match status" value="1"/>
</dbReference>
<feature type="transmembrane region" description="Helical" evidence="7">
    <location>
        <begin position="120"/>
        <end position="139"/>
    </location>
</feature>
<keyword evidence="4 7" id="KW-0812">Transmembrane</keyword>
<name>A0A6J4QTR9_9PSEU</name>
<feature type="transmembrane region" description="Helical" evidence="7">
    <location>
        <begin position="176"/>
        <end position="199"/>
    </location>
</feature>
<feature type="transmembrane region" description="Helical" evidence="7">
    <location>
        <begin position="451"/>
        <end position="477"/>
    </location>
</feature>
<evidence type="ECO:0000256" key="1">
    <source>
        <dbReference type="ARBA" id="ARBA00004127"/>
    </source>
</evidence>
<dbReference type="InterPro" id="IPR006043">
    <property type="entry name" value="NCS2"/>
</dbReference>
<feature type="transmembrane region" description="Helical" evidence="7">
    <location>
        <begin position="56"/>
        <end position="75"/>
    </location>
</feature>
<evidence type="ECO:0000256" key="2">
    <source>
        <dbReference type="ARBA" id="ARBA00005697"/>
    </source>
</evidence>
<comment type="similarity">
    <text evidence="2">Belongs to the nucleobase:cation symporter-2 (NCS2) (TC 2.A.40) family. Azg-like subfamily.</text>
</comment>
<dbReference type="EMBL" id="CADCUS010000595">
    <property type="protein sequence ID" value="CAA9446161.1"/>
    <property type="molecule type" value="Genomic_DNA"/>
</dbReference>
<feature type="transmembrane region" description="Helical" evidence="7">
    <location>
        <begin position="145"/>
        <end position="164"/>
    </location>
</feature>
<dbReference type="GO" id="GO:0005886">
    <property type="term" value="C:plasma membrane"/>
    <property type="evidence" value="ECO:0007669"/>
    <property type="project" value="TreeGrafter"/>
</dbReference>
<dbReference type="GO" id="GO:0012505">
    <property type="term" value="C:endomembrane system"/>
    <property type="evidence" value="ECO:0007669"/>
    <property type="project" value="UniProtKB-SubCell"/>
</dbReference>
<evidence type="ECO:0000256" key="7">
    <source>
        <dbReference type="SAM" id="Phobius"/>
    </source>
</evidence>
<feature type="transmembrane region" description="Helical" evidence="7">
    <location>
        <begin position="489"/>
        <end position="511"/>
    </location>
</feature>